<comment type="similarity">
    <text evidence="7">Belongs to the DVL/RTFL small polypeptides family.</text>
</comment>
<dbReference type="EMBL" id="PKPP01009182">
    <property type="protein sequence ID" value="PWA48868.1"/>
    <property type="molecule type" value="Genomic_DNA"/>
</dbReference>
<evidence type="ECO:0000256" key="2">
    <source>
        <dbReference type="ARBA" id="ARBA00022473"/>
    </source>
</evidence>
<dbReference type="PANTHER" id="PTHR33102">
    <property type="entry name" value="DVL19-RELATED-RELATED"/>
    <property type="match status" value="1"/>
</dbReference>
<proteinExistence type="inferred from homology"/>
<evidence type="ECO:0000313" key="10">
    <source>
        <dbReference type="Proteomes" id="UP000245207"/>
    </source>
</evidence>
<dbReference type="STRING" id="35608.A0A2U1LIP3"/>
<gene>
    <name evidence="9" type="ORF">CTI12_AA487160</name>
</gene>
<keyword evidence="3" id="KW-1003">Cell membrane</keyword>
<organism evidence="9 10">
    <name type="scientific">Artemisia annua</name>
    <name type="common">Sweet wormwood</name>
    <dbReference type="NCBI Taxonomy" id="35608"/>
    <lineage>
        <taxon>Eukaryota</taxon>
        <taxon>Viridiplantae</taxon>
        <taxon>Streptophyta</taxon>
        <taxon>Embryophyta</taxon>
        <taxon>Tracheophyta</taxon>
        <taxon>Spermatophyta</taxon>
        <taxon>Magnoliopsida</taxon>
        <taxon>eudicotyledons</taxon>
        <taxon>Gunneridae</taxon>
        <taxon>Pentapetalae</taxon>
        <taxon>asterids</taxon>
        <taxon>campanulids</taxon>
        <taxon>Asterales</taxon>
        <taxon>Asteraceae</taxon>
        <taxon>Asteroideae</taxon>
        <taxon>Anthemideae</taxon>
        <taxon>Artemisiinae</taxon>
        <taxon>Artemisia</taxon>
    </lineage>
</organism>
<keyword evidence="5" id="KW-1133">Transmembrane helix</keyword>
<evidence type="ECO:0000256" key="1">
    <source>
        <dbReference type="ARBA" id="ARBA00004162"/>
    </source>
</evidence>
<evidence type="ECO:0000256" key="3">
    <source>
        <dbReference type="ARBA" id="ARBA00022475"/>
    </source>
</evidence>
<keyword evidence="10" id="KW-1185">Reference proteome</keyword>
<dbReference type="GO" id="GO:0048367">
    <property type="term" value="P:shoot system development"/>
    <property type="evidence" value="ECO:0007669"/>
    <property type="project" value="UniProtKB-ARBA"/>
</dbReference>
<evidence type="ECO:0000313" key="9">
    <source>
        <dbReference type="EMBL" id="PWA48868.1"/>
    </source>
</evidence>
<keyword evidence="2" id="KW-0217">Developmental protein</keyword>
<dbReference type="OrthoDB" id="784420at2759"/>
<name>A0A2U1LIP3_ARTAN</name>
<evidence type="ECO:0000256" key="5">
    <source>
        <dbReference type="ARBA" id="ARBA00022989"/>
    </source>
</evidence>
<dbReference type="GO" id="GO:0005886">
    <property type="term" value="C:plasma membrane"/>
    <property type="evidence" value="ECO:0007669"/>
    <property type="project" value="UniProtKB-SubCell"/>
</dbReference>
<dbReference type="Proteomes" id="UP000245207">
    <property type="component" value="Unassembled WGS sequence"/>
</dbReference>
<evidence type="ECO:0000256" key="4">
    <source>
        <dbReference type="ARBA" id="ARBA00022692"/>
    </source>
</evidence>
<comment type="caution">
    <text evidence="9">The sequence shown here is derived from an EMBL/GenBank/DDBJ whole genome shotgun (WGS) entry which is preliminary data.</text>
</comment>
<keyword evidence="4" id="KW-0812">Transmembrane</keyword>
<comment type="subcellular location">
    <subcellularLocation>
        <location evidence="1">Cell membrane</location>
        <topology evidence="1">Single-pass membrane protein</topology>
    </subcellularLocation>
</comment>
<evidence type="ECO:0000256" key="6">
    <source>
        <dbReference type="ARBA" id="ARBA00023136"/>
    </source>
</evidence>
<evidence type="ECO:0000256" key="8">
    <source>
        <dbReference type="SAM" id="MobiDB-lite"/>
    </source>
</evidence>
<dbReference type="InterPro" id="IPR012552">
    <property type="entry name" value="DVL"/>
</dbReference>
<reference evidence="9 10" key="1">
    <citation type="journal article" date="2018" name="Mol. Plant">
        <title>The genome of Artemisia annua provides insight into the evolution of Asteraceae family and artemisinin biosynthesis.</title>
        <authorList>
            <person name="Shen Q."/>
            <person name="Zhang L."/>
            <person name="Liao Z."/>
            <person name="Wang S."/>
            <person name="Yan T."/>
            <person name="Shi P."/>
            <person name="Liu M."/>
            <person name="Fu X."/>
            <person name="Pan Q."/>
            <person name="Wang Y."/>
            <person name="Lv Z."/>
            <person name="Lu X."/>
            <person name="Zhang F."/>
            <person name="Jiang W."/>
            <person name="Ma Y."/>
            <person name="Chen M."/>
            <person name="Hao X."/>
            <person name="Li L."/>
            <person name="Tang Y."/>
            <person name="Lv G."/>
            <person name="Zhou Y."/>
            <person name="Sun X."/>
            <person name="Brodelius P.E."/>
            <person name="Rose J.K.C."/>
            <person name="Tang K."/>
        </authorList>
    </citation>
    <scope>NUCLEOTIDE SEQUENCE [LARGE SCALE GENOMIC DNA]</scope>
    <source>
        <strain evidence="10">cv. Huhao1</strain>
        <tissue evidence="9">Leaf</tissue>
    </source>
</reference>
<evidence type="ECO:0000256" key="7">
    <source>
        <dbReference type="ARBA" id="ARBA00024340"/>
    </source>
</evidence>
<accession>A0A2U1LIP3</accession>
<feature type="compositionally biased region" description="Low complexity" evidence="8">
    <location>
        <begin position="1"/>
        <end position="20"/>
    </location>
</feature>
<dbReference type="InterPro" id="IPR051525">
    <property type="entry name" value="DVL_RTFL_regulatory"/>
</dbReference>
<keyword evidence="6" id="KW-0472">Membrane</keyword>
<dbReference type="Pfam" id="PF08137">
    <property type="entry name" value="DVL"/>
    <property type="match status" value="1"/>
</dbReference>
<dbReference type="GO" id="GO:0008285">
    <property type="term" value="P:negative regulation of cell population proliferation"/>
    <property type="evidence" value="ECO:0007669"/>
    <property type="project" value="InterPro"/>
</dbReference>
<dbReference type="AlphaFoldDB" id="A0A2U1LIP3"/>
<sequence length="209" mass="23712">MDVEESNTSSSNSRSNKNRGCSGGDDEHSQETCNRTFGQKCSHVAKKQRAKFYIVRRCIAMLGFVKNLLEFSLDPCPCISKPVKRKKNTFVRLPLAQGEIRSYSLLYESRVVLNSSKGIKDLYMDRNSYNQLDLKAVDSVTVTLRFLAIHAHEDEKIELGCTVYMDVSDLCLCLIKEDNGIWLFFELAIIMRKGRGTMVTGCTGYKLQK</sequence>
<feature type="region of interest" description="Disordered" evidence="8">
    <location>
        <begin position="1"/>
        <end position="30"/>
    </location>
</feature>
<protein>
    <submittedName>
        <fullName evidence="9">DVL</fullName>
    </submittedName>
</protein>